<accession>A0A6J7W0E6</accession>
<dbReference type="Pfam" id="PF18693">
    <property type="entry name" value="TRAM_2"/>
    <property type="match status" value="1"/>
</dbReference>
<reference evidence="12" key="1">
    <citation type="submission" date="2020-05" db="EMBL/GenBank/DDBJ databases">
        <authorList>
            <person name="Chiriac C."/>
            <person name="Salcher M."/>
            <person name="Ghai R."/>
            <person name="Kavagutti S V."/>
        </authorList>
    </citation>
    <scope>NUCLEOTIDE SEQUENCE</scope>
</reference>
<dbReference type="GO" id="GO:0035599">
    <property type="term" value="F:aspartic acid methylthiotransferase activity"/>
    <property type="evidence" value="ECO:0007669"/>
    <property type="project" value="TreeGrafter"/>
</dbReference>
<dbReference type="InterPro" id="IPR006638">
    <property type="entry name" value="Elp3/MiaA/NifB-like_rSAM"/>
</dbReference>
<evidence type="ECO:0000256" key="7">
    <source>
        <dbReference type="ARBA" id="ARBA00023014"/>
    </source>
</evidence>
<dbReference type="FunFam" id="3.80.30.20:FF:000001">
    <property type="entry name" value="tRNA-2-methylthio-N(6)-dimethylallyladenosine synthase 2"/>
    <property type="match status" value="1"/>
</dbReference>
<dbReference type="InterPro" id="IPR007197">
    <property type="entry name" value="rSAM"/>
</dbReference>
<dbReference type="SFLD" id="SFLDG01061">
    <property type="entry name" value="methylthiotransferase"/>
    <property type="match status" value="1"/>
</dbReference>
<dbReference type="InterPro" id="IPR013848">
    <property type="entry name" value="Methylthiotransferase_N"/>
</dbReference>
<protein>
    <submittedName>
        <fullName evidence="12">Unannotated protein</fullName>
    </submittedName>
</protein>
<dbReference type="Gene3D" id="3.80.30.20">
    <property type="entry name" value="tm_1862 like domain"/>
    <property type="match status" value="1"/>
</dbReference>
<name>A0A6J7W0E6_9ZZZZ</name>
<keyword evidence="6" id="KW-0408">Iron</keyword>
<evidence type="ECO:0000256" key="1">
    <source>
        <dbReference type="ARBA" id="ARBA00001966"/>
    </source>
</evidence>
<dbReference type="InterPro" id="IPR002792">
    <property type="entry name" value="TRAM_dom"/>
</dbReference>
<dbReference type="Pfam" id="PF04055">
    <property type="entry name" value="Radical_SAM"/>
    <property type="match status" value="1"/>
</dbReference>
<dbReference type="PANTHER" id="PTHR43837">
    <property type="entry name" value="RIBOSOMAL PROTEIN S12 METHYLTHIOTRANSFERASE RIMO"/>
    <property type="match status" value="1"/>
</dbReference>
<evidence type="ECO:0000256" key="6">
    <source>
        <dbReference type="ARBA" id="ARBA00023004"/>
    </source>
</evidence>
<dbReference type="PROSITE" id="PS51449">
    <property type="entry name" value="MTTASE_N"/>
    <property type="match status" value="1"/>
</dbReference>
<evidence type="ECO:0000256" key="2">
    <source>
        <dbReference type="ARBA" id="ARBA00022485"/>
    </source>
</evidence>
<feature type="domain" description="TRAM" evidence="8">
    <location>
        <begin position="366"/>
        <end position="423"/>
    </location>
</feature>
<dbReference type="InterPro" id="IPR038135">
    <property type="entry name" value="Methylthiotransferase_N_sf"/>
</dbReference>
<dbReference type="GO" id="GO:0006400">
    <property type="term" value="P:tRNA modification"/>
    <property type="evidence" value="ECO:0007669"/>
    <property type="project" value="InterPro"/>
</dbReference>
<dbReference type="EMBL" id="CAFBRX010000142">
    <property type="protein sequence ID" value="CAB5129685.1"/>
    <property type="molecule type" value="Genomic_DNA"/>
</dbReference>
<feature type="domain" description="Radical SAM core" evidence="10">
    <location>
        <begin position="137"/>
        <end position="363"/>
    </location>
</feature>
<gene>
    <name evidence="11" type="ORF">UFOPK1421_01225</name>
    <name evidence="12" type="ORF">UFOPK4422_01250</name>
</gene>
<comment type="cofactor">
    <cofactor evidence="1">
        <name>[4Fe-4S] cluster</name>
        <dbReference type="ChEBI" id="CHEBI:49883"/>
    </cofactor>
</comment>
<dbReference type="GO" id="GO:0005829">
    <property type="term" value="C:cytosol"/>
    <property type="evidence" value="ECO:0007669"/>
    <property type="project" value="TreeGrafter"/>
</dbReference>
<dbReference type="HAMAP" id="MF_01865">
    <property type="entry name" value="MTTase_RimO"/>
    <property type="match status" value="1"/>
</dbReference>
<dbReference type="InterPro" id="IPR005840">
    <property type="entry name" value="Ribosomal_uS12_MeSTrfase_RimO"/>
</dbReference>
<dbReference type="SFLD" id="SFLDG01082">
    <property type="entry name" value="B12-binding_domain_containing"/>
    <property type="match status" value="1"/>
</dbReference>
<keyword evidence="3" id="KW-0963">Cytoplasm</keyword>
<dbReference type="InterPro" id="IPR023404">
    <property type="entry name" value="rSAM_horseshoe"/>
</dbReference>
<evidence type="ECO:0000313" key="11">
    <source>
        <dbReference type="EMBL" id="CAB4550115.1"/>
    </source>
</evidence>
<keyword evidence="4" id="KW-0949">S-adenosyl-L-methionine</keyword>
<dbReference type="SFLD" id="SFLDS00029">
    <property type="entry name" value="Radical_SAM"/>
    <property type="match status" value="1"/>
</dbReference>
<dbReference type="InterPro" id="IPR005839">
    <property type="entry name" value="Methylthiotransferase"/>
</dbReference>
<feature type="domain" description="MTTase N-terminal" evidence="9">
    <location>
        <begin position="6"/>
        <end position="123"/>
    </location>
</feature>
<dbReference type="InterPro" id="IPR012340">
    <property type="entry name" value="NA-bd_OB-fold"/>
</dbReference>
<dbReference type="EMBL" id="CAEZSL010000151">
    <property type="protein sequence ID" value="CAB4550115.1"/>
    <property type="molecule type" value="Genomic_DNA"/>
</dbReference>
<evidence type="ECO:0000259" key="8">
    <source>
        <dbReference type="PROSITE" id="PS50926"/>
    </source>
</evidence>
<dbReference type="GO" id="GO:0046872">
    <property type="term" value="F:metal ion binding"/>
    <property type="evidence" value="ECO:0007669"/>
    <property type="project" value="UniProtKB-KW"/>
</dbReference>
<keyword evidence="5" id="KW-0479">Metal-binding</keyword>
<dbReference type="SUPFAM" id="SSF102114">
    <property type="entry name" value="Radical SAM enzymes"/>
    <property type="match status" value="1"/>
</dbReference>
<proteinExistence type="inferred from homology"/>
<evidence type="ECO:0000256" key="5">
    <source>
        <dbReference type="ARBA" id="ARBA00022723"/>
    </source>
</evidence>
<dbReference type="Gene3D" id="2.40.50.140">
    <property type="entry name" value="Nucleic acid-binding proteins"/>
    <property type="match status" value="1"/>
</dbReference>
<dbReference type="PROSITE" id="PS51918">
    <property type="entry name" value="RADICAL_SAM"/>
    <property type="match status" value="1"/>
</dbReference>
<evidence type="ECO:0000256" key="4">
    <source>
        <dbReference type="ARBA" id="ARBA00022691"/>
    </source>
</evidence>
<dbReference type="NCBIfam" id="TIGR00089">
    <property type="entry name" value="MiaB/RimO family radical SAM methylthiotransferase"/>
    <property type="match status" value="1"/>
</dbReference>
<dbReference type="PROSITE" id="PS50926">
    <property type="entry name" value="TRAM"/>
    <property type="match status" value="1"/>
</dbReference>
<evidence type="ECO:0000256" key="3">
    <source>
        <dbReference type="ARBA" id="ARBA00022490"/>
    </source>
</evidence>
<dbReference type="InterPro" id="IPR058240">
    <property type="entry name" value="rSAM_sf"/>
</dbReference>
<sequence>MTNQVQHFYVETLGCPKNQVDSDKLIGTLLADGMLPTDSASDADLVVVNTCAFIDEARRESIDTILSLDGQRKETSRLVVTGCMAERYGQELADELPEVDLVAGFGVPVHTPAAKKLIPVGSAPIPLLDLLNLPRPKSLSPWAYVKIAEGCDRNCGFCAIPSFRGPQRSRDVSSILAEVEQLQAREIVLVAQDLASYGKDRPSELGAGSIVSLVREVSKMVERTRLLYLYPSDLSDALIDAICDTGVPYFDLSLQHVSKPLLRRMRRWGDGQRFLNRISDIRSREPDAAFRSNFIVGYPGETEEDHDQLLSFVEQAQLDWCGFFAYSPEDGTYAVDLDGQVPEGLMRERLLELSEMQDNITARRRDDLIGRTLNVLVDEPGEARSHREAPEIDGIIEVPQDLLVGEFYDVEITSAMGPDLVAG</sequence>
<evidence type="ECO:0000259" key="10">
    <source>
        <dbReference type="PROSITE" id="PS51918"/>
    </source>
</evidence>
<evidence type="ECO:0000259" key="9">
    <source>
        <dbReference type="PROSITE" id="PS51449"/>
    </source>
</evidence>
<dbReference type="Gene3D" id="3.40.50.12160">
    <property type="entry name" value="Methylthiotransferase, N-terminal domain"/>
    <property type="match status" value="1"/>
</dbReference>
<dbReference type="PANTHER" id="PTHR43837:SF1">
    <property type="entry name" value="RIBOSOMAL PROTEIN US12 METHYLTHIOTRANSFERASE RIMO"/>
    <property type="match status" value="1"/>
</dbReference>
<keyword evidence="2" id="KW-0004">4Fe-4S</keyword>
<dbReference type="SMART" id="SM00729">
    <property type="entry name" value="Elp3"/>
    <property type="match status" value="1"/>
</dbReference>
<dbReference type="CDD" id="cd01335">
    <property type="entry name" value="Radical_SAM"/>
    <property type="match status" value="1"/>
</dbReference>
<dbReference type="NCBIfam" id="TIGR01125">
    <property type="entry name" value="30S ribosomal protein S12 methylthiotransferase RimO"/>
    <property type="match status" value="1"/>
</dbReference>
<dbReference type="GO" id="GO:0051539">
    <property type="term" value="F:4 iron, 4 sulfur cluster binding"/>
    <property type="evidence" value="ECO:0007669"/>
    <property type="project" value="UniProtKB-KW"/>
</dbReference>
<dbReference type="Pfam" id="PF00919">
    <property type="entry name" value="UPF0004"/>
    <property type="match status" value="1"/>
</dbReference>
<dbReference type="AlphaFoldDB" id="A0A6J7W0E6"/>
<evidence type="ECO:0000313" key="12">
    <source>
        <dbReference type="EMBL" id="CAB5129685.1"/>
    </source>
</evidence>
<organism evidence="12">
    <name type="scientific">freshwater metagenome</name>
    <dbReference type="NCBI Taxonomy" id="449393"/>
    <lineage>
        <taxon>unclassified sequences</taxon>
        <taxon>metagenomes</taxon>
        <taxon>ecological metagenomes</taxon>
    </lineage>
</organism>
<keyword evidence="7" id="KW-0411">Iron-sulfur</keyword>